<evidence type="ECO:0000256" key="1">
    <source>
        <dbReference type="SAM" id="MobiDB-lite"/>
    </source>
</evidence>
<organism evidence="3 4">
    <name type="scientific">Rhizoctonia solani</name>
    <dbReference type="NCBI Taxonomy" id="456999"/>
    <lineage>
        <taxon>Eukaryota</taxon>
        <taxon>Fungi</taxon>
        <taxon>Dikarya</taxon>
        <taxon>Basidiomycota</taxon>
        <taxon>Agaricomycotina</taxon>
        <taxon>Agaricomycetes</taxon>
        <taxon>Cantharellales</taxon>
        <taxon>Ceratobasidiaceae</taxon>
        <taxon>Rhizoctonia</taxon>
    </lineage>
</organism>
<gene>
    <name evidence="3" type="ORF">RDB_LOCUS24350</name>
</gene>
<dbReference type="Pfam" id="PF00240">
    <property type="entry name" value="ubiquitin"/>
    <property type="match status" value="1"/>
</dbReference>
<reference evidence="3" key="1">
    <citation type="submission" date="2021-01" db="EMBL/GenBank/DDBJ databases">
        <authorList>
            <person name="Kaushik A."/>
        </authorList>
    </citation>
    <scope>NUCLEOTIDE SEQUENCE</scope>
    <source>
        <strain evidence="3">AG3-T5</strain>
    </source>
</reference>
<sequence>MDSNHPQTTPEPGHDEDLHDVLPSTKVKEVRQHQSKAGVYADVLIYKGRELQDAMTLDYYNIEEGSVIEAEEF</sequence>
<dbReference type="InterPro" id="IPR029071">
    <property type="entry name" value="Ubiquitin-like_domsf"/>
</dbReference>
<feature type="region of interest" description="Disordered" evidence="1">
    <location>
        <begin position="1"/>
        <end position="20"/>
    </location>
</feature>
<evidence type="ECO:0000313" key="3">
    <source>
        <dbReference type="EMBL" id="CAE6411682.1"/>
    </source>
</evidence>
<dbReference type="Proteomes" id="UP000663841">
    <property type="component" value="Unassembled WGS sequence"/>
</dbReference>
<name>A0A8H2WXM5_9AGAM</name>
<proteinExistence type="predicted"/>
<dbReference type="Gene3D" id="3.10.20.90">
    <property type="entry name" value="Phosphatidylinositol 3-kinase Catalytic Subunit, Chain A, domain 1"/>
    <property type="match status" value="1"/>
</dbReference>
<dbReference type="InterPro" id="IPR000626">
    <property type="entry name" value="Ubiquitin-like_dom"/>
</dbReference>
<dbReference type="CDD" id="cd17039">
    <property type="entry name" value="Ubl_ubiquitin_like"/>
    <property type="match status" value="1"/>
</dbReference>
<comment type="caution">
    <text evidence="3">The sequence shown here is derived from an EMBL/GenBank/DDBJ whole genome shotgun (WGS) entry which is preliminary data.</text>
</comment>
<protein>
    <recommendedName>
        <fullName evidence="2">Ubiquitin-like domain-containing protein</fullName>
    </recommendedName>
</protein>
<accession>A0A8H2WXM5</accession>
<evidence type="ECO:0000259" key="2">
    <source>
        <dbReference type="PROSITE" id="PS50053"/>
    </source>
</evidence>
<evidence type="ECO:0000313" key="4">
    <source>
        <dbReference type="Proteomes" id="UP000663841"/>
    </source>
</evidence>
<dbReference type="PROSITE" id="PS50053">
    <property type="entry name" value="UBIQUITIN_2"/>
    <property type="match status" value="1"/>
</dbReference>
<dbReference type="EMBL" id="CAJMWW010000064">
    <property type="protein sequence ID" value="CAE6411682.1"/>
    <property type="molecule type" value="Genomic_DNA"/>
</dbReference>
<feature type="compositionally biased region" description="Polar residues" evidence="1">
    <location>
        <begin position="1"/>
        <end position="10"/>
    </location>
</feature>
<dbReference type="SUPFAM" id="SSF54236">
    <property type="entry name" value="Ubiquitin-like"/>
    <property type="match status" value="1"/>
</dbReference>
<dbReference type="AlphaFoldDB" id="A0A8H2WXM5"/>
<feature type="domain" description="Ubiquitin-like" evidence="2">
    <location>
        <begin position="44"/>
        <end position="69"/>
    </location>
</feature>